<organism evidence="1 2">
    <name type="scientific">Bifidobacterium angulatum DSM 20098 = JCM 7096</name>
    <dbReference type="NCBI Taxonomy" id="518635"/>
    <lineage>
        <taxon>Bacteria</taxon>
        <taxon>Bacillati</taxon>
        <taxon>Actinomycetota</taxon>
        <taxon>Actinomycetes</taxon>
        <taxon>Bifidobacteriales</taxon>
        <taxon>Bifidobacteriaceae</taxon>
        <taxon>Bifidobacterium</taxon>
    </lineage>
</organism>
<comment type="caution">
    <text evidence="1">The sequence shown here is derived from an EMBL/GenBank/DDBJ whole genome shotgun (WGS) entry which is preliminary data.</text>
</comment>
<sequence length="48" mass="5477">MLVAPCRFQETHCHAESHDVFFHRPLATVAASLPRYVIVRDRIGTART</sequence>
<name>C4FE19_9BIFI</name>
<gene>
    <name evidence="1" type="ORF">BIFANG_02559</name>
</gene>
<protein>
    <submittedName>
        <fullName evidence="1">Uncharacterized protein</fullName>
    </submittedName>
</protein>
<dbReference type="Proteomes" id="UP000006408">
    <property type="component" value="Unassembled WGS sequence"/>
</dbReference>
<reference evidence="1" key="1">
    <citation type="submission" date="2009-04" db="EMBL/GenBank/DDBJ databases">
        <authorList>
            <person name="Weinstock G."/>
            <person name="Sodergren E."/>
            <person name="Clifton S."/>
            <person name="Fulton L."/>
            <person name="Fulton B."/>
            <person name="Courtney L."/>
            <person name="Fronick C."/>
            <person name="Harrison M."/>
            <person name="Strong C."/>
            <person name="Farmer C."/>
            <person name="Delahaunty K."/>
            <person name="Markovic C."/>
            <person name="Hall O."/>
            <person name="Minx P."/>
            <person name="Tomlinson C."/>
            <person name="Mitreva M."/>
            <person name="Nelson J."/>
            <person name="Hou S."/>
            <person name="Wollam A."/>
            <person name="Pepin K.H."/>
            <person name="Johnson M."/>
            <person name="Bhonagiri V."/>
            <person name="Nash W.E."/>
            <person name="Warren W."/>
            <person name="Chinwalla A."/>
            <person name="Mardis E.R."/>
            <person name="Wilson R.K."/>
        </authorList>
    </citation>
    <scope>NUCLEOTIDE SEQUENCE [LARGE SCALE GENOMIC DNA]</scope>
    <source>
        <strain evidence="1">DSM 20098</strain>
    </source>
</reference>
<evidence type="ECO:0000313" key="1">
    <source>
        <dbReference type="EMBL" id="EEP21201.1"/>
    </source>
</evidence>
<accession>C4FE19</accession>
<proteinExistence type="predicted"/>
<keyword evidence="2" id="KW-1185">Reference proteome</keyword>
<dbReference type="HOGENOM" id="CLU_3149957_0_0_11"/>
<dbReference type="EMBL" id="ABYS02000004">
    <property type="protein sequence ID" value="EEP21201.1"/>
    <property type="molecule type" value="Genomic_DNA"/>
</dbReference>
<dbReference type="AlphaFoldDB" id="C4FE19"/>
<evidence type="ECO:0000313" key="2">
    <source>
        <dbReference type="Proteomes" id="UP000006408"/>
    </source>
</evidence>